<dbReference type="AlphaFoldDB" id="A0A1I3C145"/>
<dbReference type="GO" id="GO:0032259">
    <property type="term" value="P:methylation"/>
    <property type="evidence" value="ECO:0007669"/>
    <property type="project" value="UniProtKB-KW"/>
</dbReference>
<organism evidence="1 2">
    <name type="scientific">Selenomonas ruminantium</name>
    <dbReference type="NCBI Taxonomy" id="971"/>
    <lineage>
        <taxon>Bacteria</taxon>
        <taxon>Bacillati</taxon>
        <taxon>Bacillota</taxon>
        <taxon>Negativicutes</taxon>
        <taxon>Selenomonadales</taxon>
        <taxon>Selenomonadaceae</taxon>
        <taxon>Selenomonas</taxon>
    </lineage>
</organism>
<dbReference type="GO" id="GO:0008168">
    <property type="term" value="F:methyltransferase activity"/>
    <property type="evidence" value="ECO:0007669"/>
    <property type="project" value="UniProtKB-KW"/>
</dbReference>
<proteinExistence type="predicted"/>
<evidence type="ECO:0000313" key="1">
    <source>
        <dbReference type="EMBL" id="SFH68277.1"/>
    </source>
</evidence>
<dbReference type="EMBL" id="FOQK01000002">
    <property type="protein sequence ID" value="SFH68277.1"/>
    <property type="molecule type" value="Genomic_DNA"/>
</dbReference>
<evidence type="ECO:0000313" key="2">
    <source>
        <dbReference type="Proteomes" id="UP000183639"/>
    </source>
</evidence>
<reference evidence="1 2" key="1">
    <citation type="submission" date="2016-10" db="EMBL/GenBank/DDBJ databases">
        <authorList>
            <person name="de Groot N.N."/>
        </authorList>
    </citation>
    <scope>NUCLEOTIDE SEQUENCE [LARGE SCALE GENOMIC DNA]</scope>
    <source>
        <strain evidence="1 2">Z108</strain>
    </source>
</reference>
<accession>A0A1I3C145</accession>
<gene>
    <name evidence="1" type="ORF">SAMN04487861_10274</name>
</gene>
<name>A0A1I3C145_SELRU</name>
<protein>
    <submittedName>
        <fullName evidence="1">Adenine-specific DNA-methyltransferase</fullName>
    </submittedName>
</protein>
<dbReference type="Proteomes" id="UP000183639">
    <property type="component" value="Unassembled WGS sequence"/>
</dbReference>
<keyword evidence="1" id="KW-0489">Methyltransferase</keyword>
<sequence>MPVLQWIGKDKVINHHLDVPFHVLNQKYSFGEEDSSRPEGIASRRNKIIHGDNLLALKSLLPEYEGRVKCIYIANSSSDEACNRSHQTPGCCCSWFQIRKAC</sequence>
<keyword evidence="1" id="KW-0808">Transferase</keyword>